<feature type="chain" id="PRO_5003010495" description="Dihydrolipoamide acetyltransferase" evidence="2">
    <location>
        <begin position="39"/>
        <end position="256"/>
    </location>
</feature>
<dbReference type="OrthoDB" id="5514152at2"/>
<dbReference type="Proteomes" id="UP000001880">
    <property type="component" value="Chromosome"/>
</dbReference>
<dbReference type="RefSeq" id="WP_012831554.1">
    <property type="nucleotide sequence ID" value="NC_013440.1"/>
</dbReference>
<dbReference type="eggNOG" id="ENOG5030CQT">
    <property type="taxonomic scope" value="Bacteria"/>
</dbReference>
<keyword evidence="2" id="KW-0732">Signal</keyword>
<dbReference type="STRING" id="502025.Hoch_6493"/>
<accession>D0LQF3</accession>
<dbReference type="AlphaFoldDB" id="D0LQF3"/>
<evidence type="ECO:0000313" key="4">
    <source>
        <dbReference type="Proteomes" id="UP000001880"/>
    </source>
</evidence>
<feature type="compositionally biased region" description="Low complexity" evidence="1">
    <location>
        <begin position="48"/>
        <end position="61"/>
    </location>
</feature>
<proteinExistence type="predicted"/>
<feature type="signal peptide" evidence="2">
    <location>
        <begin position="1"/>
        <end position="38"/>
    </location>
</feature>
<evidence type="ECO:0008006" key="5">
    <source>
        <dbReference type="Google" id="ProtNLM"/>
    </source>
</evidence>
<evidence type="ECO:0000313" key="3">
    <source>
        <dbReference type="EMBL" id="ACY18962.1"/>
    </source>
</evidence>
<protein>
    <recommendedName>
        <fullName evidence="5">Dihydrolipoamide acetyltransferase</fullName>
    </recommendedName>
</protein>
<evidence type="ECO:0000256" key="2">
    <source>
        <dbReference type="SAM" id="SignalP"/>
    </source>
</evidence>
<reference evidence="3 4" key="1">
    <citation type="journal article" date="2010" name="Stand. Genomic Sci.">
        <title>Complete genome sequence of Haliangium ochraceum type strain (SMP-2).</title>
        <authorList>
            <consortium name="US DOE Joint Genome Institute (JGI-PGF)"/>
            <person name="Ivanova N."/>
            <person name="Daum C."/>
            <person name="Lang E."/>
            <person name="Abt B."/>
            <person name="Kopitz M."/>
            <person name="Saunders E."/>
            <person name="Lapidus A."/>
            <person name="Lucas S."/>
            <person name="Glavina Del Rio T."/>
            <person name="Nolan M."/>
            <person name="Tice H."/>
            <person name="Copeland A."/>
            <person name="Cheng J.F."/>
            <person name="Chen F."/>
            <person name="Bruce D."/>
            <person name="Goodwin L."/>
            <person name="Pitluck S."/>
            <person name="Mavromatis K."/>
            <person name="Pati A."/>
            <person name="Mikhailova N."/>
            <person name="Chen A."/>
            <person name="Palaniappan K."/>
            <person name="Land M."/>
            <person name="Hauser L."/>
            <person name="Chang Y.J."/>
            <person name="Jeffries C.D."/>
            <person name="Detter J.C."/>
            <person name="Brettin T."/>
            <person name="Rohde M."/>
            <person name="Goker M."/>
            <person name="Bristow J."/>
            <person name="Markowitz V."/>
            <person name="Eisen J.A."/>
            <person name="Hugenholtz P."/>
            <person name="Kyrpides N.C."/>
            <person name="Klenk H.P."/>
        </authorList>
    </citation>
    <scope>NUCLEOTIDE SEQUENCE [LARGE SCALE GENOMIC DNA]</scope>
    <source>
        <strain evidence="4">DSM 14365 / CIP 107738 / JCM 11303 / AJ 13395 / SMP-2</strain>
    </source>
</reference>
<sequence length="256" mass="26735">MRTHAALRATRPPRFAALAVGAALSLLVAALSAGPSWAQSGPAAAQSASAAPASAPSTAPAPQNPAPAPAQNSALGGDGDAVPDNLRLRSLEQRVQALKERAWRVKARVSMLEESVLGAGAGANATIVHVDDMGSSYKLVQLVYNLDGTQVFARKAESGALSSDELEILSGPLSPGSHTVSVTAVYQGRGYGVFKYMNKYKFTVRSSRSFTANEGKNTRIEAVAFERGNVTTPLQQRPAIDFKISYGADAAPRTAE</sequence>
<dbReference type="KEGG" id="hoh:Hoch_6493"/>
<gene>
    <name evidence="3" type="ordered locus">Hoch_6493</name>
</gene>
<feature type="region of interest" description="Disordered" evidence="1">
    <location>
        <begin position="48"/>
        <end position="83"/>
    </location>
</feature>
<name>D0LQF3_HALO1</name>
<organism evidence="3 4">
    <name type="scientific">Haliangium ochraceum (strain DSM 14365 / JCM 11303 / SMP-2)</name>
    <dbReference type="NCBI Taxonomy" id="502025"/>
    <lineage>
        <taxon>Bacteria</taxon>
        <taxon>Pseudomonadati</taxon>
        <taxon>Myxococcota</taxon>
        <taxon>Polyangia</taxon>
        <taxon>Haliangiales</taxon>
        <taxon>Kofleriaceae</taxon>
        <taxon>Haliangium</taxon>
    </lineage>
</organism>
<evidence type="ECO:0000256" key="1">
    <source>
        <dbReference type="SAM" id="MobiDB-lite"/>
    </source>
</evidence>
<keyword evidence="4" id="KW-1185">Reference proteome</keyword>
<dbReference type="EMBL" id="CP001804">
    <property type="protein sequence ID" value="ACY18962.1"/>
    <property type="molecule type" value="Genomic_DNA"/>
</dbReference>
<dbReference type="HOGENOM" id="CLU_1037130_0_0_7"/>